<dbReference type="AlphaFoldDB" id="A0A3T1D2P4"/>
<protein>
    <recommendedName>
        <fullName evidence="3">Helix-turn-helix type 11 domain-containing protein</fullName>
    </recommendedName>
</protein>
<dbReference type="OrthoDB" id="2184390at2"/>
<dbReference type="RefSeq" id="WP_130606821.1">
    <property type="nucleotide sequence ID" value="NZ_AP019400.1"/>
</dbReference>
<name>A0A3T1D2P4_9BACL</name>
<dbReference type="EMBL" id="AP019400">
    <property type="protein sequence ID" value="BBI32354.1"/>
    <property type="molecule type" value="Genomic_DNA"/>
</dbReference>
<evidence type="ECO:0008006" key="3">
    <source>
        <dbReference type="Google" id="ProtNLM"/>
    </source>
</evidence>
<reference evidence="1 2" key="1">
    <citation type="submission" date="2019-01" db="EMBL/GenBank/DDBJ databases">
        <title>Complete genome sequence of Cohnella hallensis HS21 isolated from Korean fir (Abies koreana) rhizospheric soil.</title>
        <authorList>
            <person name="Jiang L."/>
            <person name="Kang S.W."/>
            <person name="Kim S."/>
            <person name="Jung J."/>
            <person name="Kim C.Y."/>
            <person name="Kim D.H."/>
            <person name="Kim S.W."/>
            <person name="Lee J."/>
        </authorList>
    </citation>
    <scope>NUCLEOTIDE SEQUENCE [LARGE SCALE GENOMIC DNA]</scope>
    <source>
        <strain evidence="1 2">HS21</strain>
    </source>
</reference>
<dbReference type="Gene3D" id="1.10.10.10">
    <property type="entry name" value="Winged helix-like DNA-binding domain superfamily/Winged helix DNA-binding domain"/>
    <property type="match status" value="1"/>
</dbReference>
<dbReference type="InterPro" id="IPR036388">
    <property type="entry name" value="WH-like_DNA-bd_sf"/>
</dbReference>
<sequence length="174" mass="20156">MDNTALVEQITKTAVQAALEYMENEKHRKQKANRDQRLRNTKLLLKNYRSFIAHCDELQEKLSAIQEAETLNELHTEDYAVESIKRSKKRTMVMTRFIQQMVGVYRSMCESSGTPEDSRRYKIIDALYISDEKMTAEQLAECHKIDLRTVYKDINNAAKALSVLVFGVDGIQFD</sequence>
<keyword evidence="2" id="KW-1185">Reference proteome</keyword>
<accession>A0A3T1D2P4</accession>
<dbReference type="Proteomes" id="UP000289856">
    <property type="component" value="Chromosome"/>
</dbReference>
<evidence type="ECO:0000313" key="2">
    <source>
        <dbReference type="Proteomes" id="UP000289856"/>
    </source>
</evidence>
<dbReference type="KEGG" id="cohn:KCTCHS21_17530"/>
<gene>
    <name evidence="1" type="ORF">KCTCHS21_17530</name>
</gene>
<evidence type="ECO:0000313" key="1">
    <source>
        <dbReference type="EMBL" id="BBI32354.1"/>
    </source>
</evidence>
<proteinExistence type="predicted"/>
<organism evidence="1 2">
    <name type="scientific">Cohnella abietis</name>
    <dbReference type="NCBI Taxonomy" id="2507935"/>
    <lineage>
        <taxon>Bacteria</taxon>
        <taxon>Bacillati</taxon>
        <taxon>Bacillota</taxon>
        <taxon>Bacilli</taxon>
        <taxon>Bacillales</taxon>
        <taxon>Paenibacillaceae</taxon>
        <taxon>Cohnella</taxon>
    </lineage>
</organism>